<dbReference type="EMBL" id="LGHE01000320">
    <property type="protein sequence ID" value="KUK98552.1"/>
    <property type="molecule type" value="Genomic_DNA"/>
</dbReference>
<sequence length="54" mass="5690">MTENLAALIQKRGPIRKVGVFGMGYVGIPAAALFADVPGIEHVYGFQRNSPSSG</sequence>
<dbReference type="AlphaFoldDB" id="A0A101INP0"/>
<name>A0A101INP0_9EURY</name>
<evidence type="ECO:0000313" key="2">
    <source>
        <dbReference type="Proteomes" id="UP000054598"/>
    </source>
</evidence>
<comment type="caution">
    <text evidence="1">The sequence shown here is derived from an EMBL/GenBank/DDBJ whole genome shotgun (WGS) entry which is preliminary data.</text>
</comment>
<dbReference type="PATRIC" id="fig|2198.3.peg.125"/>
<gene>
    <name evidence="1" type="ORF">XE10_2022</name>
</gene>
<dbReference type="SUPFAM" id="SSF51735">
    <property type="entry name" value="NAD(P)-binding Rossmann-fold domains"/>
    <property type="match status" value="1"/>
</dbReference>
<dbReference type="InterPro" id="IPR036291">
    <property type="entry name" value="NAD(P)-bd_dom_sf"/>
</dbReference>
<protein>
    <submittedName>
        <fullName evidence="1">UDP-N-acetyl-D-mannosaminuronic acid dehydrogenase</fullName>
    </submittedName>
</protein>
<proteinExistence type="predicted"/>
<dbReference type="Proteomes" id="UP000054598">
    <property type="component" value="Unassembled WGS sequence"/>
</dbReference>
<organism evidence="1 2">
    <name type="scientific">Methanoculleus marisnigri</name>
    <dbReference type="NCBI Taxonomy" id="2198"/>
    <lineage>
        <taxon>Archaea</taxon>
        <taxon>Methanobacteriati</taxon>
        <taxon>Methanobacteriota</taxon>
        <taxon>Stenosarchaea group</taxon>
        <taxon>Methanomicrobia</taxon>
        <taxon>Methanomicrobiales</taxon>
        <taxon>Methanomicrobiaceae</taxon>
        <taxon>Methanoculleus</taxon>
    </lineage>
</organism>
<accession>A0A101INP0</accession>
<evidence type="ECO:0000313" key="1">
    <source>
        <dbReference type="EMBL" id="KUK98552.1"/>
    </source>
</evidence>
<dbReference type="Gene3D" id="3.40.50.720">
    <property type="entry name" value="NAD(P)-binding Rossmann-like Domain"/>
    <property type="match status" value="1"/>
</dbReference>
<reference evidence="2" key="1">
    <citation type="journal article" date="2015" name="MBio">
        <title>Genome-Resolved Metagenomic Analysis Reveals Roles for Candidate Phyla and Other Microbial Community Members in Biogeochemical Transformations in Oil Reservoirs.</title>
        <authorList>
            <person name="Hu P."/>
            <person name="Tom L."/>
            <person name="Singh A."/>
            <person name="Thomas B.C."/>
            <person name="Baker B.J."/>
            <person name="Piceno Y.M."/>
            <person name="Andersen G.L."/>
            <person name="Banfield J.F."/>
        </authorList>
    </citation>
    <scope>NUCLEOTIDE SEQUENCE [LARGE SCALE GENOMIC DNA]</scope>
</reference>